<dbReference type="Proteomes" id="UP000245464">
    <property type="component" value="Chromosome 3"/>
</dbReference>
<keyword evidence="2" id="KW-0812">Transmembrane</keyword>
<reference evidence="4" key="2">
    <citation type="submission" date="2021-05" db="EMBL/GenBank/DDBJ databases">
        <authorList>
            <person name="Moolhuijzen P.M."/>
            <person name="Moffat C.S."/>
        </authorList>
    </citation>
    <scope>NUCLEOTIDE SEQUENCE</scope>
    <source>
        <strain evidence="4">86-124</strain>
    </source>
</reference>
<feature type="transmembrane region" description="Helical" evidence="2">
    <location>
        <begin position="188"/>
        <end position="210"/>
    </location>
</feature>
<comment type="caution">
    <text evidence="3">The sequence shown here is derived from an EMBL/GenBank/DDBJ whole genome shotgun (WGS) entry which is preliminary data.</text>
</comment>
<feature type="compositionally biased region" description="Low complexity" evidence="1">
    <location>
        <begin position="62"/>
        <end position="71"/>
    </location>
</feature>
<evidence type="ECO:0000313" key="6">
    <source>
        <dbReference type="Proteomes" id="UP000249757"/>
    </source>
</evidence>
<accession>A0A2W1DWT8</accession>
<gene>
    <name evidence="4" type="ORF">Ptr86124_011677</name>
    <name evidence="3" type="ORF">PtrM4_074930</name>
</gene>
<reference evidence="3" key="1">
    <citation type="journal article" date="2018" name="BMC Genomics">
        <title>Comparative genomics of the wheat fungal pathogen Pyrenophora tritici-repentis reveals chromosomal variations and genome plasticity.</title>
        <authorList>
            <person name="Moolhuijzen P."/>
            <person name="See P.T."/>
            <person name="Hane J.K."/>
            <person name="Shi G."/>
            <person name="Liu Z."/>
            <person name="Oliver R.P."/>
            <person name="Moffat C.S."/>
        </authorList>
    </citation>
    <scope>NUCLEOTIDE SEQUENCE [LARGE SCALE GENOMIC DNA]</scope>
    <source>
        <strain evidence="3">M4</strain>
    </source>
</reference>
<keyword evidence="2" id="KW-1133">Transmembrane helix</keyword>
<evidence type="ECO:0000256" key="1">
    <source>
        <dbReference type="SAM" id="MobiDB-lite"/>
    </source>
</evidence>
<dbReference type="AlphaFoldDB" id="A0A2W1DWT8"/>
<dbReference type="EMBL" id="NRDI02000020">
    <property type="protein sequence ID" value="KAI1509597.1"/>
    <property type="molecule type" value="Genomic_DNA"/>
</dbReference>
<keyword evidence="6" id="KW-1185">Reference proteome</keyword>
<evidence type="ECO:0000313" key="5">
    <source>
        <dbReference type="Proteomes" id="UP000245464"/>
    </source>
</evidence>
<dbReference type="OMA" id="AYRYTHE"/>
<keyword evidence="2" id="KW-0472">Membrane</keyword>
<feature type="compositionally biased region" description="Low complexity" evidence="1">
    <location>
        <begin position="27"/>
        <end position="45"/>
    </location>
</feature>
<feature type="region of interest" description="Disordered" evidence="1">
    <location>
        <begin position="1"/>
        <end position="107"/>
    </location>
</feature>
<reference evidence="6" key="4">
    <citation type="journal article" date="2022" name="Microb. Genom.">
        <title>A global pangenome for the wheat fungal pathogen Pyrenophora tritici-repentis and prediction of effector protein structural homology.</title>
        <authorList>
            <person name="Moolhuijzen P.M."/>
            <person name="See P.T."/>
            <person name="Shi G."/>
            <person name="Powell H.R."/>
            <person name="Cockram J."/>
            <person name="Jorgensen L.N."/>
            <person name="Benslimane H."/>
            <person name="Strelkov S.E."/>
            <person name="Turner J."/>
            <person name="Liu Z."/>
            <person name="Moffat C.S."/>
        </authorList>
    </citation>
    <scope>NUCLEOTIDE SEQUENCE [LARGE SCALE GENOMIC DNA]</scope>
</reference>
<dbReference type="EMBL" id="NQIK02000003">
    <property type="protein sequence ID" value="KAF7572588.1"/>
    <property type="molecule type" value="Genomic_DNA"/>
</dbReference>
<sequence length="215" mass="23532">MENTQQELYSDYPEDTQSTSQRERDTSSPSSSTSSTTIKPLPSIPHIVPYTDEEPYRDDPTAHAPTPTTSSAPPPRTHIPEYLQPSREPPRYQPYSDSPPPTPAAGDVPLANLLYTHTYSHSTETSWPLIDASYPAEAPPSYAIAVRQSYRDTLTLYLPGPQHDSDEESQAGADYMGADDIRHNVEKVVAMFVVAMMLLVASGVLGWLALGSGIV</sequence>
<organism evidence="3 5">
    <name type="scientific">Pyrenophora tritici-repentis</name>
    <dbReference type="NCBI Taxonomy" id="45151"/>
    <lineage>
        <taxon>Eukaryota</taxon>
        <taxon>Fungi</taxon>
        <taxon>Dikarya</taxon>
        <taxon>Ascomycota</taxon>
        <taxon>Pezizomycotina</taxon>
        <taxon>Dothideomycetes</taxon>
        <taxon>Pleosporomycetidae</taxon>
        <taxon>Pleosporales</taxon>
        <taxon>Pleosporineae</taxon>
        <taxon>Pleosporaceae</taxon>
        <taxon>Pyrenophora</taxon>
    </lineage>
</organism>
<reference evidence="4" key="3">
    <citation type="journal article" date="2022" name="bioRxiv">
        <title>A global pangenome for the wheat fungal pathogen Pyrenophora tritici-repentis and prediction of effector protein structural homology.</title>
        <authorList>
            <person name="Moolhuijzen P."/>
            <person name="See P.T."/>
            <person name="Shi G."/>
            <person name="Powell H.R."/>
            <person name="Cockram J."/>
            <person name="Jorgensen L.N."/>
            <person name="Benslimane H."/>
            <person name="Strelkov S.E."/>
            <person name="Turner J."/>
            <person name="Liu Z."/>
            <person name="Moffat C.S."/>
        </authorList>
    </citation>
    <scope>NUCLEOTIDE SEQUENCE</scope>
    <source>
        <strain evidence="4">86-124</strain>
    </source>
</reference>
<evidence type="ECO:0000313" key="4">
    <source>
        <dbReference type="EMBL" id="KAI1509597.1"/>
    </source>
</evidence>
<protein>
    <submittedName>
        <fullName evidence="3">DUF1509 multi-domain protein</fullName>
    </submittedName>
</protein>
<dbReference type="OrthoDB" id="3687473at2759"/>
<evidence type="ECO:0000313" key="3">
    <source>
        <dbReference type="EMBL" id="KAF7572588.1"/>
    </source>
</evidence>
<name>A0A2W1DWT8_9PLEO</name>
<dbReference type="Proteomes" id="UP000249757">
    <property type="component" value="Unassembled WGS sequence"/>
</dbReference>
<proteinExistence type="predicted"/>
<evidence type="ECO:0000256" key="2">
    <source>
        <dbReference type="SAM" id="Phobius"/>
    </source>
</evidence>